<feature type="binding site" evidence="15">
    <location>
        <begin position="126"/>
        <end position="127"/>
    </location>
    <ligand>
        <name>S-adenosyl-L-methionine</name>
        <dbReference type="ChEBI" id="CHEBI:59789"/>
        <label>2</label>
    </ligand>
</feature>
<dbReference type="PROSITE" id="PS51918">
    <property type="entry name" value="RADICAL_SAM"/>
    <property type="match status" value="1"/>
</dbReference>
<name>A0A4R6RFV2_9HYPH</name>
<reference evidence="18 19" key="1">
    <citation type="submission" date="2019-03" db="EMBL/GenBank/DDBJ databases">
        <title>Genomic Encyclopedia of Type Strains, Phase IV (KMG-IV): sequencing the most valuable type-strain genomes for metagenomic binning, comparative biology and taxonomic classification.</title>
        <authorList>
            <person name="Goeker M."/>
        </authorList>
    </citation>
    <scope>NUCLEOTIDE SEQUENCE [LARGE SCALE GENOMIC DNA]</scope>
    <source>
        <strain evidence="18 19">DSM 102969</strain>
    </source>
</reference>
<dbReference type="CDD" id="cd01335">
    <property type="entry name" value="Radical_SAM"/>
    <property type="match status" value="1"/>
</dbReference>
<protein>
    <recommendedName>
        <fullName evidence="14">Coproporphyrinogen-III oxidase</fullName>
        <ecNumber evidence="14">1.3.98.3</ecNumber>
    </recommendedName>
</protein>
<keyword evidence="19" id="KW-1185">Reference proteome</keyword>
<feature type="binding site" evidence="16">
    <location>
        <position position="82"/>
    </location>
    <ligand>
        <name>[4Fe-4S] cluster</name>
        <dbReference type="ChEBI" id="CHEBI:49883"/>
        <note>4Fe-4S-S-AdoMet</note>
    </ligand>
</feature>
<keyword evidence="12 14" id="KW-0627">Porphyrin biosynthesis</keyword>
<evidence type="ECO:0000256" key="2">
    <source>
        <dbReference type="ARBA" id="ARBA00004785"/>
    </source>
</evidence>
<keyword evidence="11 14" id="KW-0411">Iron-sulfur</keyword>
<evidence type="ECO:0000256" key="9">
    <source>
        <dbReference type="ARBA" id="ARBA00023002"/>
    </source>
</evidence>
<dbReference type="GO" id="GO:0051539">
    <property type="term" value="F:4 iron, 4 sulfur cluster binding"/>
    <property type="evidence" value="ECO:0007669"/>
    <property type="project" value="UniProtKB-KW"/>
</dbReference>
<evidence type="ECO:0000313" key="18">
    <source>
        <dbReference type="EMBL" id="TDP85193.1"/>
    </source>
</evidence>
<evidence type="ECO:0000256" key="6">
    <source>
        <dbReference type="ARBA" id="ARBA00022490"/>
    </source>
</evidence>
<dbReference type="GO" id="GO:0004109">
    <property type="term" value="F:coproporphyrinogen oxidase activity"/>
    <property type="evidence" value="ECO:0007669"/>
    <property type="project" value="InterPro"/>
</dbReference>
<dbReference type="Gene3D" id="3.20.20.70">
    <property type="entry name" value="Aldolase class I"/>
    <property type="match status" value="1"/>
</dbReference>
<feature type="binding site" evidence="16">
    <location>
        <position position="75"/>
    </location>
    <ligand>
        <name>[4Fe-4S] cluster</name>
        <dbReference type="ChEBI" id="CHEBI:49883"/>
        <note>4Fe-4S-S-AdoMet</note>
    </ligand>
</feature>
<feature type="binding site" evidence="15">
    <location>
        <position position="158"/>
    </location>
    <ligand>
        <name>S-adenosyl-L-methionine</name>
        <dbReference type="ChEBI" id="CHEBI:59789"/>
        <label>1</label>
    </ligand>
</feature>
<feature type="binding site" evidence="15">
    <location>
        <position position="256"/>
    </location>
    <ligand>
        <name>S-adenosyl-L-methionine</name>
        <dbReference type="ChEBI" id="CHEBI:59789"/>
        <label>2</label>
    </ligand>
</feature>
<evidence type="ECO:0000256" key="13">
    <source>
        <dbReference type="ARBA" id="ARBA00048321"/>
    </source>
</evidence>
<evidence type="ECO:0000259" key="17">
    <source>
        <dbReference type="PROSITE" id="PS51918"/>
    </source>
</evidence>
<dbReference type="InterPro" id="IPR034505">
    <property type="entry name" value="Coproporphyrinogen-III_oxidase"/>
</dbReference>
<keyword evidence="9 14" id="KW-0560">Oxidoreductase</keyword>
<evidence type="ECO:0000256" key="15">
    <source>
        <dbReference type="PIRSR" id="PIRSR000167-1"/>
    </source>
</evidence>
<feature type="binding site" evidence="15">
    <location>
        <position position="222"/>
    </location>
    <ligand>
        <name>S-adenosyl-L-methionine</name>
        <dbReference type="ChEBI" id="CHEBI:59789"/>
        <label>2</label>
    </ligand>
</feature>
<organism evidence="18 19">
    <name type="scientific">Oharaeibacter diazotrophicus</name>
    <dbReference type="NCBI Taxonomy" id="1920512"/>
    <lineage>
        <taxon>Bacteria</taxon>
        <taxon>Pseudomonadati</taxon>
        <taxon>Pseudomonadota</taxon>
        <taxon>Alphaproteobacteria</taxon>
        <taxon>Hyphomicrobiales</taxon>
        <taxon>Pleomorphomonadaceae</taxon>
        <taxon>Oharaeibacter</taxon>
    </lineage>
</organism>
<evidence type="ECO:0000313" key="19">
    <source>
        <dbReference type="Proteomes" id="UP000294547"/>
    </source>
</evidence>
<evidence type="ECO:0000256" key="12">
    <source>
        <dbReference type="ARBA" id="ARBA00023244"/>
    </source>
</evidence>
<feature type="domain" description="Radical SAM core" evidence="17">
    <location>
        <begin position="60"/>
        <end position="296"/>
    </location>
</feature>
<evidence type="ECO:0000256" key="14">
    <source>
        <dbReference type="PIRNR" id="PIRNR000167"/>
    </source>
</evidence>
<evidence type="ECO:0000256" key="3">
    <source>
        <dbReference type="ARBA" id="ARBA00005493"/>
    </source>
</evidence>
<dbReference type="SUPFAM" id="SSF102114">
    <property type="entry name" value="Radical SAM enzymes"/>
    <property type="match status" value="1"/>
</dbReference>
<keyword evidence="6 14" id="KW-0963">Cytoplasm</keyword>
<dbReference type="EC" id="1.3.98.3" evidence="14"/>
<dbReference type="NCBIfam" id="TIGR00538">
    <property type="entry name" value="hemN"/>
    <property type="match status" value="1"/>
</dbReference>
<evidence type="ECO:0000256" key="5">
    <source>
        <dbReference type="ARBA" id="ARBA00022485"/>
    </source>
</evidence>
<evidence type="ECO:0000256" key="4">
    <source>
        <dbReference type="ARBA" id="ARBA00011245"/>
    </source>
</evidence>
<proteinExistence type="inferred from homology"/>
<comment type="cofactor">
    <cofactor evidence="14 16">
        <name>[4Fe-4S] cluster</name>
        <dbReference type="ChEBI" id="CHEBI:49883"/>
    </cofactor>
    <text evidence="14 16">Binds 1 [4Fe-4S] cluster. The cluster is coordinated with 3 cysteines and an exchangeable S-adenosyl-L-methionine.</text>
</comment>
<dbReference type="InterPro" id="IPR007197">
    <property type="entry name" value="rSAM"/>
</dbReference>
<comment type="similarity">
    <text evidence="3 14">Belongs to the anaerobic coproporphyrinogen-III oxidase family.</text>
</comment>
<dbReference type="SFLD" id="SFLDS00029">
    <property type="entry name" value="Radical_SAM"/>
    <property type="match status" value="1"/>
</dbReference>
<dbReference type="GO" id="GO:0046872">
    <property type="term" value="F:metal ion binding"/>
    <property type="evidence" value="ECO:0007669"/>
    <property type="project" value="UniProtKB-KW"/>
</dbReference>
<dbReference type="InterPro" id="IPR013785">
    <property type="entry name" value="Aldolase_TIM"/>
</dbReference>
<dbReference type="EMBL" id="SNXY01000007">
    <property type="protein sequence ID" value="TDP85193.1"/>
    <property type="molecule type" value="Genomic_DNA"/>
</dbReference>
<dbReference type="PANTHER" id="PTHR13932">
    <property type="entry name" value="COPROPORPHYRINIGEN III OXIDASE"/>
    <property type="match status" value="1"/>
</dbReference>
<feature type="binding site" evidence="15">
    <location>
        <position position="125"/>
    </location>
    <ligand>
        <name>S-adenosyl-L-methionine</name>
        <dbReference type="ChEBI" id="CHEBI:59789"/>
        <label>1</label>
    </ligand>
</feature>
<dbReference type="GO" id="GO:0005737">
    <property type="term" value="C:cytoplasm"/>
    <property type="evidence" value="ECO:0007669"/>
    <property type="project" value="UniProtKB-SubCell"/>
</dbReference>
<evidence type="ECO:0000256" key="1">
    <source>
        <dbReference type="ARBA" id="ARBA00004496"/>
    </source>
</evidence>
<dbReference type="Gene3D" id="1.10.10.920">
    <property type="match status" value="1"/>
</dbReference>
<dbReference type="InterPro" id="IPR004558">
    <property type="entry name" value="Coprogen_oxidase_HemN"/>
</dbReference>
<dbReference type="UniPathway" id="UPA00251">
    <property type="reaction ID" value="UER00323"/>
</dbReference>
<feature type="binding site" evidence="15">
    <location>
        <position position="185"/>
    </location>
    <ligand>
        <name>S-adenosyl-L-methionine</name>
        <dbReference type="ChEBI" id="CHEBI:59789"/>
        <label>2</label>
    </ligand>
</feature>
<dbReference type="Proteomes" id="UP000294547">
    <property type="component" value="Unassembled WGS sequence"/>
</dbReference>
<dbReference type="Pfam" id="PF04055">
    <property type="entry name" value="Radical_SAM"/>
    <property type="match status" value="1"/>
</dbReference>
<dbReference type="GO" id="GO:0051989">
    <property type="term" value="F:coproporphyrinogen dehydrogenase activity"/>
    <property type="evidence" value="ECO:0007669"/>
    <property type="project" value="UniProtKB-EC"/>
</dbReference>
<accession>A0A4R6RFV2</accession>
<keyword evidence="7 14" id="KW-0949">S-adenosyl-L-methionine</keyword>
<sequence length="466" mass="50674">MNAGAGRITIGSMNAHPHIATDLGSVIRRQVPRYTSYPTAPHFTTDVGPEAYEDWLRRAGASGLPVSLYLHVPYCRSICHYCGCSTKASRKDGPVRAYVEVLRREIAMVAERLGPVAVSHVHWGGGTPNLLGHADFETLVGDLHAHFDLSAVVEHAIELDPREMGPDDARFLARMGVNRASLGVQDLDSTVQEAIGRHQPLELVEAAVSQLHRAGIGAINMDLIYGLPFQTHQTIRRTAMHVAGLAPSRISLFGYAHVPWFRPNQRLIDEASLPGGDLRLALSRTARETIDAFGYEAIGIDHFARPEDPLTLARDARTLHRNFQGYTTDDAQILVGFGSSSIGRTPWGYVQNAVANGVWRRAIEQDRLPVERGRAYAGEDLLRAAVIEELLCFFDVDLAAVAARHGADPAVLAGGIDTLRPLIAAGWVEVDGWRVAIRTHGPEIARVVASAFDAYLGTGGRHSVAV</sequence>
<dbReference type="InterPro" id="IPR058240">
    <property type="entry name" value="rSAM_sf"/>
</dbReference>
<comment type="catalytic activity">
    <reaction evidence="13 14">
        <text>coproporphyrinogen III + 2 S-adenosyl-L-methionine = protoporphyrinogen IX + 2 5'-deoxyadenosine + 2 L-methionine + 2 CO2</text>
        <dbReference type="Rhea" id="RHEA:15425"/>
        <dbReference type="ChEBI" id="CHEBI:16526"/>
        <dbReference type="ChEBI" id="CHEBI:17319"/>
        <dbReference type="ChEBI" id="CHEBI:57307"/>
        <dbReference type="ChEBI" id="CHEBI:57309"/>
        <dbReference type="ChEBI" id="CHEBI:57844"/>
        <dbReference type="ChEBI" id="CHEBI:59789"/>
        <dbReference type="EC" id="1.3.98.3"/>
    </reaction>
</comment>
<comment type="subunit">
    <text evidence="4">Monomer.</text>
</comment>
<dbReference type="InterPro" id="IPR006638">
    <property type="entry name" value="Elp3/MiaA/NifB-like_rSAM"/>
</dbReference>
<dbReference type="SFLD" id="SFLDG01065">
    <property type="entry name" value="anaerobic_coproporphyrinogen-I"/>
    <property type="match status" value="1"/>
</dbReference>
<evidence type="ECO:0000256" key="7">
    <source>
        <dbReference type="ARBA" id="ARBA00022691"/>
    </source>
</evidence>
<comment type="pathway">
    <text evidence="2 14">Porphyrin-containing compound metabolism; protoporphyrin-IX biosynthesis; protoporphyrinogen-IX from coproporphyrinogen-III (AdoMet route): step 1/1.</text>
</comment>
<dbReference type="SMART" id="SM00729">
    <property type="entry name" value="Elp3"/>
    <property type="match status" value="1"/>
</dbReference>
<comment type="subcellular location">
    <subcellularLocation>
        <location evidence="1 14">Cytoplasm</location>
    </subcellularLocation>
</comment>
<dbReference type="PIRSF" id="PIRSF000167">
    <property type="entry name" value="HemN"/>
    <property type="match status" value="1"/>
</dbReference>
<evidence type="ECO:0000256" key="8">
    <source>
        <dbReference type="ARBA" id="ARBA00022723"/>
    </source>
</evidence>
<keyword evidence="8 14" id="KW-0479">Metal-binding</keyword>
<keyword evidence="5 14" id="KW-0004">4Fe-4S</keyword>
<feature type="binding site" evidence="15">
    <location>
        <position position="342"/>
    </location>
    <ligand>
        <name>S-adenosyl-L-methionine</name>
        <dbReference type="ChEBI" id="CHEBI:59789"/>
        <label>1</label>
    </ligand>
</feature>
<evidence type="ECO:0000256" key="11">
    <source>
        <dbReference type="ARBA" id="ARBA00023014"/>
    </source>
</evidence>
<feature type="binding site" evidence="15">
    <location>
        <position position="69"/>
    </location>
    <ligand>
        <name>S-adenosyl-L-methionine</name>
        <dbReference type="ChEBI" id="CHEBI:59789"/>
        <label>1</label>
    </ligand>
</feature>
<evidence type="ECO:0000256" key="10">
    <source>
        <dbReference type="ARBA" id="ARBA00023004"/>
    </source>
</evidence>
<feature type="binding site" evidence="15">
    <location>
        <position position="197"/>
    </location>
    <ligand>
        <name>S-adenosyl-L-methionine</name>
        <dbReference type="ChEBI" id="CHEBI:59789"/>
        <label>2</label>
    </ligand>
</feature>
<gene>
    <name evidence="18" type="ORF">EDD54_2041</name>
</gene>
<keyword evidence="10 14" id="KW-0408">Iron</keyword>
<evidence type="ECO:0000256" key="16">
    <source>
        <dbReference type="PIRSR" id="PIRSR000167-2"/>
    </source>
</evidence>
<comment type="caution">
    <text evidence="18">The sequence shown here is derived from an EMBL/GenBank/DDBJ whole genome shotgun (WGS) entry which is preliminary data.</text>
</comment>
<dbReference type="AlphaFoldDB" id="A0A4R6RFV2"/>
<dbReference type="GO" id="GO:0006782">
    <property type="term" value="P:protoporphyrinogen IX biosynthetic process"/>
    <property type="evidence" value="ECO:0007669"/>
    <property type="project" value="UniProtKB-UniPathway"/>
</dbReference>
<dbReference type="PANTHER" id="PTHR13932:SF6">
    <property type="entry name" value="OXYGEN-INDEPENDENT COPROPORPHYRINOGEN III OXIDASE"/>
    <property type="match status" value="1"/>
</dbReference>
<feature type="binding site" evidence="15">
    <location>
        <begin position="81"/>
        <end position="83"/>
    </location>
    <ligand>
        <name>S-adenosyl-L-methionine</name>
        <dbReference type="ChEBI" id="CHEBI:59789"/>
        <label>2</label>
    </ligand>
</feature>
<feature type="binding site" evidence="16">
    <location>
        <position position="79"/>
    </location>
    <ligand>
        <name>[4Fe-4S] cluster</name>
        <dbReference type="ChEBI" id="CHEBI:49883"/>
        <note>4Fe-4S-S-AdoMet</note>
    </ligand>
</feature>